<feature type="region of interest" description="Disordered" evidence="2">
    <location>
        <begin position="273"/>
        <end position="369"/>
    </location>
</feature>
<dbReference type="EMBL" id="NAJL01000014">
    <property type="protein sequence ID" value="TKA29536.1"/>
    <property type="molecule type" value="Genomic_DNA"/>
</dbReference>
<reference evidence="5 6" key="1">
    <citation type="submission" date="2017-03" db="EMBL/GenBank/DDBJ databases">
        <title>Genomes of endolithic fungi from Antarctica.</title>
        <authorList>
            <person name="Coleine C."/>
            <person name="Masonjones S."/>
            <person name="Stajich J.E."/>
        </authorList>
    </citation>
    <scope>NUCLEOTIDE SEQUENCE [LARGE SCALE GENOMIC DNA]</scope>
    <source>
        <strain evidence="5 6">CCFEE 6315</strain>
    </source>
</reference>
<dbReference type="GO" id="GO:0051087">
    <property type="term" value="F:protein-folding chaperone binding"/>
    <property type="evidence" value="ECO:0007669"/>
    <property type="project" value="InterPro"/>
</dbReference>
<dbReference type="Pfam" id="PF04969">
    <property type="entry name" value="CS"/>
    <property type="match status" value="1"/>
</dbReference>
<feature type="compositionally biased region" description="Low complexity" evidence="2">
    <location>
        <begin position="279"/>
        <end position="314"/>
    </location>
</feature>
<dbReference type="Gene3D" id="2.60.40.790">
    <property type="match status" value="1"/>
</dbReference>
<organism evidence="5 6">
    <name type="scientific">Salinomyces thailandicus</name>
    <dbReference type="NCBI Taxonomy" id="706561"/>
    <lineage>
        <taxon>Eukaryota</taxon>
        <taxon>Fungi</taxon>
        <taxon>Dikarya</taxon>
        <taxon>Ascomycota</taxon>
        <taxon>Pezizomycotina</taxon>
        <taxon>Dothideomycetes</taxon>
        <taxon>Dothideomycetidae</taxon>
        <taxon>Mycosphaerellales</taxon>
        <taxon>Teratosphaeriaceae</taxon>
        <taxon>Salinomyces</taxon>
    </lineage>
</organism>
<dbReference type="Proteomes" id="UP000308549">
    <property type="component" value="Unassembled WGS sequence"/>
</dbReference>
<dbReference type="SMART" id="SM00028">
    <property type="entry name" value="TPR"/>
    <property type="match status" value="3"/>
</dbReference>
<dbReference type="InterPro" id="IPR011990">
    <property type="entry name" value="TPR-like_helical_dom_sf"/>
</dbReference>
<evidence type="ECO:0000313" key="6">
    <source>
        <dbReference type="Proteomes" id="UP000308549"/>
    </source>
</evidence>
<keyword evidence="6" id="KW-1185">Reference proteome</keyword>
<dbReference type="OrthoDB" id="1898560at2759"/>
<proteinExistence type="inferred from homology"/>
<dbReference type="PROSITE" id="PS51048">
    <property type="entry name" value="SGS"/>
    <property type="match status" value="1"/>
</dbReference>
<evidence type="ECO:0000259" key="4">
    <source>
        <dbReference type="PROSITE" id="PS51203"/>
    </source>
</evidence>
<feature type="compositionally biased region" description="Polar residues" evidence="2">
    <location>
        <begin position="335"/>
        <end position="345"/>
    </location>
</feature>
<dbReference type="InterPro" id="IPR007699">
    <property type="entry name" value="SGS_dom"/>
</dbReference>
<dbReference type="AlphaFoldDB" id="A0A4U0U554"/>
<feature type="compositionally biased region" description="Polar residues" evidence="2">
    <location>
        <begin position="315"/>
        <end position="325"/>
    </location>
</feature>
<dbReference type="PROSITE" id="PS51203">
    <property type="entry name" value="CS"/>
    <property type="match status" value="1"/>
</dbReference>
<dbReference type="Pfam" id="PF05002">
    <property type="entry name" value="SGS"/>
    <property type="match status" value="1"/>
</dbReference>
<comment type="similarity">
    <text evidence="1">Belongs to the SGT1 family.</text>
</comment>
<dbReference type="InterPro" id="IPR008978">
    <property type="entry name" value="HSP20-like_chaperone"/>
</dbReference>
<sequence>MATQANLGKKALESKNYNEAIKQFTLALKHSPTSPDYLINRSVAYLRNQQHAEALEDAENAVVYAQKRAKKELITESQFRRGQCMYNLGRYGDAQFVLAIVKRMQSDHKSADMWIKRTQTALERLPEDDEKRMCTVKETPDLDATGVTPASPAITSNGTAQTTSTSAPSNPTTATSAAPQQTPGDKIRHEWYQNNDKVYFTLLAKGVPQDQATVDITERSLTISFPLLSGSSYDLTLDPLFAPVKPSECITRVLPTKLEIILVKATAGQKWKDLESHEPATTTQPTTAAGTQETSNTTTTTSNTNNTAARASFSQTPQYPTSSRTGPKDWDKITKTLSTSNNADQSGKDPSASASASNDDDDDDQGGDASNIFFKKLFKNATPETQRAMMKSFTESNGTALSTNWEEVSKGKVETVAPDGMEARNW</sequence>
<comment type="caution">
    <text evidence="5">The sequence shown here is derived from an EMBL/GenBank/DDBJ whole genome shotgun (WGS) entry which is preliminary data.</text>
</comment>
<dbReference type="InterPro" id="IPR044563">
    <property type="entry name" value="Sgt1-like"/>
</dbReference>
<dbReference type="Gene3D" id="1.25.40.10">
    <property type="entry name" value="Tetratricopeptide repeat domain"/>
    <property type="match status" value="1"/>
</dbReference>
<dbReference type="CDD" id="cd06466">
    <property type="entry name" value="p23_CS_SGT1_like"/>
    <property type="match status" value="1"/>
</dbReference>
<feature type="domain" description="SGS" evidence="3">
    <location>
        <begin position="318"/>
        <end position="426"/>
    </location>
</feature>
<evidence type="ECO:0000256" key="1">
    <source>
        <dbReference type="ARBA" id="ARBA00008509"/>
    </source>
</evidence>
<dbReference type="SUPFAM" id="SSF48452">
    <property type="entry name" value="TPR-like"/>
    <property type="match status" value="1"/>
</dbReference>
<feature type="compositionally biased region" description="Low complexity" evidence="2">
    <location>
        <begin position="159"/>
        <end position="183"/>
    </location>
</feature>
<accession>A0A4U0U554</accession>
<feature type="domain" description="CS" evidence="4">
    <location>
        <begin position="184"/>
        <end position="275"/>
    </location>
</feature>
<dbReference type="InterPro" id="IPR007052">
    <property type="entry name" value="CS_dom"/>
</dbReference>
<evidence type="ECO:0000256" key="2">
    <source>
        <dbReference type="SAM" id="MobiDB-lite"/>
    </source>
</evidence>
<protein>
    <recommendedName>
        <fullName evidence="7">SGS-domain-containing protein</fullName>
    </recommendedName>
</protein>
<dbReference type="InterPro" id="IPR019734">
    <property type="entry name" value="TPR_rpt"/>
</dbReference>
<feature type="region of interest" description="Disordered" evidence="2">
    <location>
        <begin position="137"/>
        <end position="184"/>
    </location>
</feature>
<evidence type="ECO:0008006" key="7">
    <source>
        <dbReference type="Google" id="ProtNLM"/>
    </source>
</evidence>
<gene>
    <name evidence="5" type="ORF">B0A50_03549</name>
</gene>
<name>A0A4U0U554_9PEZI</name>
<evidence type="ECO:0000313" key="5">
    <source>
        <dbReference type="EMBL" id="TKA29536.1"/>
    </source>
</evidence>
<dbReference type="SUPFAM" id="SSF49764">
    <property type="entry name" value="HSP20-like chaperones"/>
    <property type="match status" value="1"/>
</dbReference>
<evidence type="ECO:0000259" key="3">
    <source>
        <dbReference type="PROSITE" id="PS51048"/>
    </source>
</evidence>
<dbReference type="PANTHER" id="PTHR45862">
    <property type="entry name" value="PROTEIN SGT1 HOMOLOG"/>
    <property type="match status" value="1"/>
</dbReference>